<dbReference type="Pfam" id="PF00005">
    <property type="entry name" value="ABC_tran"/>
    <property type="match status" value="1"/>
</dbReference>
<proteinExistence type="inferred from homology"/>
<gene>
    <name evidence="6" type="ORF">AC482_04880</name>
</gene>
<dbReference type="GO" id="GO:0005524">
    <property type="term" value="F:ATP binding"/>
    <property type="evidence" value="ECO:0007669"/>
    <property type="project" value="UniProtKB-KW"/>
</dbReference>
<evidence type="ECO:0000313" key="6">
    <source>
        <dbReference type="EMBL" id="KON30055.1"/>
    </source>
</evidence>
<dbReference type="SMART" id="SM00382">
    <property type="entry name" value="AAA"/>
    <property type="match status" value="1"/>
</dbReference>
<comment type="caution">
    <text evidence="6">The sequence shown here is derived from an EMBL/GenBank/DDBJ whole genome shotgun (WGS) entry which is preliminary data.</text>
</comment>
<evidence type="ECO:0000259" key="5">
    <source>
        <dbReference type="PROSITE" id="PS50893"/>
    </source>
</evidence>
<dbReference type="PANTHER" id="PTHR43335">
    <property type="entry name" value="ABC TRANSPORTER, ATP-BINDING PROTEIN"/>
    <property type="match status" value="1"/>
</dbReference>
<protein>
    <recommendedName>
        <fullName evidence="5">ABC transporter domain-containing protein</fullName>
    </recommendedName>
</protein>
<feature type="domain" description="ABC transporter" evidence="5">
    <location>
        <begin position="6"/>
        <end position="237"/>
    </location>
</feature>
<sequence>MTEKVIETTLLTKRYGDFTAVDQLNMTVDEGEIFGFLGPNGAGKTTTILMLMGLSVPTSGTGVVAGYDIVDESREVRKVASILPEYSSLYGDLTAYENLDYIGRLNDLSKAEGEERTNEMLKIVGMSKWKDSKVESFSRGMKQRVGIAAALIKQPKVIFLDEPTLGLDPVGTKEIRELILRLNREQGLTVVMASHLLHEIQITCSRVGIINKGRMVVTETIENLTKEMTGSEDRRVEFKLSEVPSGLIGDLEAIESVKSVTQENDRLYVYAGVESDFMVSKTVVEHGAVILLMRPREYTLEEIFMKYYTEG</sequence>
<dbReference type="EMBL" id="LFWZ01000043">
    <property type="protein sequence ID" value="KON30055.1"/>
    <property type="molecule type" value="Genomic_DNA"/>
</dbReference>
<evidence type="ECO:0000313" key="7">
    <source>
        <dbReference type="Proteomes" id="UP000037210"/>
    </source>
</evidence>
<comment type="similarity">
    <text evidence="1">Belongs to the ABC transporter superfamily.</text>
</comment>
<reference evidence="6 7" key="1">
    <citation type="submission" date="2015-06" db="EMBL/GenBank/DDBJ databases">
        <title>New insights into the roles of widespread benthic archaea in carbon and nitrogen cycling.</title>
        <authorList>
            <person name="Lazar C.S."/>
            <person name="Baker B.J."/>
            <person name="Seitz K.W."/>
            <person name="Hyde A.S."/>
            <person name="Dick G.J."/>
            <person name="Hinrichs K.-U."/>
            <person name="Teske A.P."/>
        </authorList>
    </citation>
    <scope>NUCLEOTIDE SEQUENCE [LARGE SCALE GENOMIC DNA]</scope>
    <source>
        <strain evidence="6">DG-45</strain>
    </source>
</reference>
<dbReference type="InterPro" id="IPR003439">
    <property type="entry name" value="ABC_transporter-like_ATP-bd"/>
</dbReference>
<name>A0A0M0BNY7_9ARCH</name>
<dbReference type="GO" id="GO:0016887">
    <property type="term" value="F:ATP hydrolysis activity"/>
    <property type="evidence" value="ECO:0007669"/>
    <property type="project" value="InterPro"/>
</dbReference>
<dbReference type="Gene3D" id="3.40.50.300">
    <property type="entry name" value="P-loop containing nucleotide triphosphate hydrolases"/>
    <property type="match status" value="1"/>
</dbReference>
<dbReference type="AlphaFoldDB" id="A0A0M0BNY7"/>
<organism evidence="6 7">
    <name type="scientific">miscellaneous Crenarchaeota group-15 archaeon DG-45</name>
    <dbReference type="NCBI Taxonomy" id="1685127"/>
    <lineage>
        <taxon>Archaea</taxon>
        <taxon>Candidatus Bathyarchaeota</taxon>
        <taxon>MCG-15</taxon>
    </lineage>
</organism>
<keyword evidence="2" id="KW-0813">Transport</keyword>
<dbReference type="PROSITE" id="PS50893">
    <property type="entry name" value="ABC_TRANSPORTER_2"/>
    <property type="match status" value="1"/>
</dbReference>
<evidence type="ECO:0000256" key="2">
    <source>
        <dbReference type="ARBA" id="ARBA00022448"/>
    </source>
</evidence>
<accession>A0A0M0BNY7</accession>
<dbReference type="SUPFAM" id="SSF52540">
    <property type="entry name" value="P-loop containing nucleoside triphosphate hydrolases"/>
    <property type="match status" value="1"/>
</dbReference>
<evidence type="ECO:0000256" key="3">
    <source>
        <dbReference type="ARBA" id="ARBA00022741"/>
    </source>
</evidence>
<keyword evidence="3" id="KW-0547">Nucleotide-binding</keyword>
<keyword evidence="4" id="KW-0067">ATP-binding</keyword>
<dbReference type="InterPro" id="IPR027417">
    <property type="entry name" value="P-loop_NTPase"/>
</dbReference>
<evidence type="ECO:0000256" key="4">
    <source>
        <dbReference type="ARBA" id="ARBA00022840"/>
    </source>
</evidence>
<dbReference type="Proteomes" id="UP000037210">
    <property type="component" value="Unassembled WGS sequence"/>
</dbReference>
<dbReference type="PANTHER" id="PTHR43335:SF4">
    <property type="entry name" value="ABC TRANSPORTER, ATP-BINDING PROTEIN"/>
    <property type="match status" value="1"/>
</dbReference>
<dbReference type="InterPro" id="IPR003593">
    <property type="entry name" value="AAA+_ATPase"/>
</dbReference>
<evidence type="ECO:0000256" key="1">
    <source>
        <dbReference type="ARBA" id="ARBA00005417"/>
    </source>
</evidence>